<feature type="region of interest" description="Disordered" evidence="1">
    <location>
        <begin position="1"/>
        <end position="66"/>
    </location>
</feature>
<feature type="compositionally biased region" description="Basic and acidic residues" evidence="1">
    <location>
        <begin position="37"/>
        <end position="49"/>
    </location>
</feature>
<feature type="compositionally biased region" description="Polar residues" evidence="1">
    <location>
        <begin position="1"/>
        <end position="13"/>
    </location>
</feature>
<organism evidence="2">
    <name type="scientific">Solanum chilense</name>
    <name type="common">Tomato</name>
    <name type="synonym">Lycopersicon chilense</name>
    <dbReference type="NCBI Taxonomy" id="4083"/>
    <lineage>
        <taxon>Eukaryota</taxon>
        <taxon>Viridiplantae</taxon>
        <taxon>Streptophyta</taxon>
        <taxon>Embryophyta</taxon>
        <taxon>Tracheophyta</taxon>
        <taxon>Spermatophyta</taxon>
        <taxon>Magnoliopsida</taxon>
        <taxon>eudicotyledons</taxon>
        <taxon>Gunneridae</taxon>
        <taxon>Pentapetalae</taxon>
        <taxon>asterids</taxon>
        <taxon>lamiids</taxon>
        <taxon>Solanales</taxon>
        <taxon>Solanaceae</taxon>
        <taxon>Solanoideae</taxon>
        <taxon>Solaneae</taxon>
        <taxon>Solanum</taxon>
        <taxon>Solanum subgen. Lycopersicon</taxon>
    </lineage>
</organism>
<evidence type="ECO:0000313" key="2">
    <source>
        <dbReference type="EMBL" id="TMW99746.1"/>
    </source>
</evidence>
<feature type="compositionally biased region" description="Basic residues" evidence="1">
    <location>
        <begin position="17"/>
        <end position="31"/>
    </location>
</feature>
<comment type="caution">
    <text evidence="2">The sequence shown here is derived from an EMBL/GenBank/DDBJ whole genome shotgun (WGS) entry which is preliminary data.</text>
</comment>
<protein>
    <submittedName>
        <fullName evidence="2">Uncharacterized protein</fullName>
    </submittedName>
</protein>
<sequence length="66" mass="7351">MDNNGNSGTQTEASRNKPSKQKRDAAKRRLQKQMDMAGEKEQQQEDKQQGEVGEGTQRIGAMTSRA</sequence>
<evidence type="ECO:0000256" key="1">
    <source>
        <dbReference type="SAM" id="MobiDB-lite"/>
    </source>
</evidence>
<dbReference type="AlphaFoldDB" id="A0A6N2BWZ8"/>
<gene>
    <name evidence="2" type="ORF">EJD97_002053</name>
</gene>
<accession>A0A6N2BWZ8</accession>
<reference evidence="2" key="1">
    <citation type="submission" date="2019-05" db="EMBL/GenBank/DDBJ databases">
        <title>The de novo reference genome and transcriptome assemblies of the wild tomato species Solanum chilense.</title>
        <authorList>
            <person name="Stam R."/>
            <person name="Nosenko T."/>
            <person name="Hoerger A.C."/>
            <person name="Stephan W."/>
            <person name="Seidel M.A."/>
            <person name="Kuhn J.M.M."/>
            <person name="Haberer G."/>
            <person name="Tellier A."/>
        </authorList>
    </citation>
    <scope>NUCLEOTIDE SEQUENCE</scope>
    <source>
        <tissue evidence="2">Mature leaves</tissue>
    </source>
</reference>
<name>A0A6N2BWZ8_SOLCI</name>
<proteinExistence type="predicted"/>
<dbReference type="EMBL" id="RXGB01001234">
    <property type="protein sequence ID" value="TMW99746.1"/>
    <property type="molecule type" value="Genomic_DNA"/>
</dbReference>